<dbReference type="InterPro" id="IPR013785">
    <property type="entry name" value="Aldolase_TIM"/>
</dbReference>
<evidence type="ECO:0000256" key="2">
    <source>
        <dbReference type="ARBA" id="ARBA00009405"/>
    </source>
</evidence>
<dbReference type="Pfam" id="PF00682">
    <property type="entry name" value="HMGL-like"/>
    <property type="match status" value="1"/>
</dbReference>
<evidence type="ECO:0000256" key="6">
    <source>
        <dbReference type="ARBA" id="ARBA00049877"/>
    </source>
</evidence>
<evidence type="ECO:0000256" key="1">
    <source>
        <dbReference type="ARBA" id="ARBA00005143"/>
    </source>
</evidence>
<dbReference type="CDD" id="cd07938">
    <property type="entry name" value="DRE_TIM_HMGL"/>
    <property type="match status" value="1"/>
</dbReference>
<keyword evidence="9" id="KW-1185">Reference proteome</keyword>
<gene>
    <name evidence="8" type="primary">liuE</name>
    <name evidence="8" type="ORF">lpari_03240</name>
</gene>
<dbReference type="PANTHER" id="PTHR42738:SF7">
    <property type="entry name" value="HYDROXYMETHYLGLUTARYL-COA LYASE"/>
    <property type="match status" value="1"/>
</dbReference>
<reference evidence="8 9" key="1">
    <citation type="submission" date="2016-02" db="EMBL/GenBank/DDBJ databases">
        <title>Secondary metabolites in Legionella.</title>
        <authorList>
            <person name="Tobias N.J."/>
            <person name="Bode H.B."/>
        </authorList>
    </citation>
    <scope>NUCLEOTIDE SEQUENCE [LARGE SCALE GENOMIC DNA]</scope>
    <source>
        <strain evidence="8 9">DSM 19216</strain>
    </source>
</reference>
<comment type="similarity">
    <text evidence="2">Belongs to the HMG-CoA lyase family.</text>
</comment>
<keyword evidence="5 8" id="KW-0456">Lyase</keyword>
<dbReference type="InterPro" id="IPR000138">
    <property type="entry name" value="HMG_CoA_lyase_AS"/>
</dbReference>
<comment type="catalytic activity">
    <reaction evidence="6">
        <text>(3S)-3-hydroxy-3-methylglutaryl-CoA = acetoacetate + acetyl-CoA</text>
        <dbReference type="Rhea" id="RHEA:24404"/>
        <dbReference type="ChEBI" id="CHEBI:13705"/>
        <dbReference type="ChEBI" id="CHEBI:43074"/>
        <dbReference type="ChEBI" id="CHEBI:57288"/>
        <dbReference type="EC" id="4.1.3.4"/>
    </reaction>
</comment>
<evidence type="ECO:0000313" key="8">
    <source>
        <dbReference type="EMBL" id="OEH45727.1"/>
    </source>
</evidence>
<comment type="caution">
    <text evidence="8">The sequence shown here is derived from an EMBL/GenBank/DDBJ whole genome shotgun (WGS) entry which is preliminary data.</text>
</comment>
<feature type="domain" description="Pyruvate carboxyltransferase" evidence="7">
    <location>
        <begin position="7"/>
        <end position="274"/>
    </location>
</feature>
<evidence type="ECO:0000313" key="9">
    <source>
        <dbReference type="Proteomes" id="UP000095229"/>
    </source>
</evidence>
<dbReference type="NCBIfam" id="NF004283">
    <property type="entry name" value="PRK05692.1"/>
    <property type="match status" value="1"/>
</dbReference>
<dbReference type="AlphaFoldDB" id="A0A1E5JMF0"/>
<sequence length="302" mass="32805">MDYPQNVTIIEVGPRDGLQNESSFVSSKHKIELINLLSESGLRYIEVTSFVSAKAIPQLADHNEVFRAIDKAPSIHYSALVPNEHGMLKALEAGVKEIAVFTAASEQFNQRNINCSIDESISRFKPVLILAKEKNIKVRGYVSCVLGCPYEGSVAPEKVVEVTKKLLDLGVDEISLGDTIGVGTPYQTHLLLEQVLKLLPLNQLAMHFHDTYGQAIANIYTSLQHGVHRFDSSVAGLGGCPYARGASGNVATEDVLYLMHGLGINTGIDIFKIVTAGDMICKILGRKNQSKVANAMLANPCN</sequence>
<protein>
    <recommendedName>
        <fullName evidence="3">hydroxymethylglutaryl-CoA lyase</fullName>
        <ecNumber evidence="3">4.1.3.4</ecNumber>
    </recommendedName>
</protein>
<dbReference type="STRING" id="45071.Lpar_3027"/>
<evidence type="ECO:0000256" key="3">
    <source>
        <dbReference type="ARBA" id="ARBA00012910"/>
    </source>
</evidence>
<dbReference type="Proteomes" id="UP000095229">
    <property type="component" value="Unassembled WGS sequence"/>
</dbReference>
<dbReference type="GO" id="GO:0004419">
    <property type="term" value="F:hydroxymethylglutaryl-CoA lyase activity"/>
    <property type="evidence" value="ECO:0007669"/>
    <property type="project" value="UniProtKB-EC"/>
</dbReference>
<dbReference type="PANTHER" id="PTHR42738">
    <property type="entry name" value="HYDROXYMETHYLGLUTARYL-COA LYASE"/>
    <property type="match status" value="1"/>
</dbReference>
<dbReference type="EMBL" id="LSOG01000088">
    <property type="protein sequence ID" value="OEH45727.1"/>
    <property type="molecule type" value="Genomic_DNA"/>
</dbReference>
<evidence type="ECO:0000256" key="5">
    <source>
        <dbReference type="ARBA" id="ARBA00023239"/>
    </source>
</evidence>
<dbReference type="GO" id="GO:0046951">
    <property type="term" value="P:ketone body biosynthetic process"/>
    <property type="evidence" value="ECO:0007669"/>
    <property type="project" value="TreeGrafter"/>
</dbReference>
<accession>A0A1E5JMF0</accession>
<name>A0A1E5JMF0_9GAMM</name>
<proteinExistence type="inferred from homology"/>
<dbReference type="UniPathway" id="UPA00896">
    <property type="reaction ID" value="UER00863"/>
</dbReference>
<dbReference type="GO" id="GO:0046872">
    <property type="term" value="F:metal ion binding"/>
    <property type="evidence" value="ECO:0007669"/>
    <property type="project" value="UniProtKB-KW"/>
</dbReference>
<comment type="pathway">
    <text evidence="1">Metabolic intermediate metabolism; (S)-3-hydroxy-3-methylglutaryl-CoA degradation; acetoacetate from (S)-3-hydroxy-3-methylglutaryl-CoA: step 1/1.</text>
</comment>
<dbReference type="Gene3D" id="3.20.20.70">
    <property type="entry name" value="Aldolase class I"/>
    <property type="match status" value="1"/>
</dbReference>
<dbReference type="EC" id="4.1.3.4" evidence="3"/>
<dbReference type="SUPFAM" id="SSF51569">
    <property type="entry name" value="Aldolase"/>
    <property type="match status" value="1"/>
</dbReference>
<dbReference type="FunFam" id="3.20.20.70:FF:000201">
    <property type="entry name" value="Hydroxymethylglutaryl-CoA lyase"/>
    <property type="match status" value="1"/>
</dbReference>
<organism evidence="8 9">
    <name type="scientific">Legionella parisiensis</name>
    <dbReference type="NCBI Taxonomy" id="45071"/>
    <lineage>
        <taxon>Bacteria</taxon>
        <taxon>Pseudomonadati</taxon>
        <taxon>Pseudomonadota</taxon>
        <taxon>Gammaproteobacteria</taxon>
        <taxon>Legionellales</taxon>
        <taxon>Legionellaceae</taxon>
        <taxon>Legionella</taxon>
    </lineage>
</organism>
<dbReference type="OrthoDB" id="9784013at2"/>
<dbReference type="PATRIC" id="fig|45071.6.peg.3255"/>
<dbReference type="PROSITE" id="PS01062">
    <property type="entry name" value="HMG_COA_LYASE"/>
    <property type="match status" value="1"/>
</dbReference>
<evidence type="ECO:0000259" key="7">
    <source>
        <dbReference type="PROSITE" id="PS50991"/>
    </source>
</evidence>
<dbReference type="GO" id="GO:0006552">
    <property type="term" value="P:L-leucine catabolic process"/>
    <property type="evidence" value="ECO:0007669"/>
    <property type="project" value="TreeGrafter"/>
</dbReference>
<dbReference type="PROSITE" id="PS50991">
    <property type="entry name" value="PYR_CT"/>
    <property type="match status" value="1"/>
</dbReference>
<dbReference type="InterPro" id="IPR000891">
    <property type="entry name" value="PYR_CT"/>
</dbReference>
<dbReference type="InterPro" id="IPR043594">
    <property type="entry name" value="HMGL"/>
</dbReference>
<dbReference type="RefSeq" id="WP_058518728.1">
    <property type="nucleotide sequence ID" value="NZ_CAAAIE010000001.1"/>
</dbReference>
<keyword evidence="4" id="KW-0479">Metal-binding</keyword>
<evidence type="ECO:0000256" key="4">
    <source>
        <dbReference type="ARBA" id="ARBA00022723"/>
    </source>
</evidence>